<dbReference type="SUPFAM" id="SSF52540">
    <property type="entry name" value="P-loop containing nucleoside triphosphate hydrolases"/>
    <property type="match status" value="1"/>
</dbReference>
<evidence type="ECO:0000256" key="2">
    <source>
        <dbReference type="ARBA" id="ARBA00022490"/>
    </source>
</evidence>
<dbReference type="eggNOG" id="KOG0241">
    <property type="taxonomic scope" value="Eukaryota"/>
</dbReference>
<dbReference type="GO" id="GO:0005524">
    <property type="term" value="F:ATP binding"/>
    <property type="evidence" value="ECO:0007669"/>
    <property type="project" value="UniProtKB-UniRule"/>
</dbReference>
<keyword evidence="4" id="KW-0493">Microtubule</keyword>
<dbReference type="GO" id="GO:0005874">
    <property type="term" value="C:microtubule"/>
    <property type="evidence" value="ECO:0007669"/>
    <property type="project" value="UniProtKB-KW"/>
</dbReference>
<dbReference type="Pfam" id="PF16183">
    <property type="entry name" value="Kinesin_assoc"/>
    <property type="match status" value="1"/>
</dbReference>
<keyword evidence="8 10" id="KW-0505">Motor protein</keyword>
<dbReference type="FunFam" id="3.40.850.10:FF:000010">
    <property type="entry name" value="Kinesin family member 13A"/>
    <property type="match status" value="1"/>
</dbReference>
<dbReference type="InParanoid" id="L8YAI4"/>
<dbReference type="PROSITE" id="PS50067">
    <property type="entry name" value="KINESIN_MOTOR_2"/>
    <property type="match status" value="1"/>
</dbReference>
<evidence type="ECO:0000313" key="14">
    <source>
        <dbReference type="EMBL" id="ELV12074.1"/>
    </source>
</evidence>
<reference evidence="15" key="1">
    <citation type="submission" date="2012-07" db="EMBL/GenBank/DDBJ databases">
        <title>Genome of the Chinese tree shrew, a rising model animal genetically related to primates.</title>
        <authorList>
            <person name="Zhang G."/>
            <person name="Fan Y."/>
            <person name="Yao Y."/>
            <person name="Huang Z."/>
        </authorList>
    </citation>
    <scope>NUCLEOTIDE SEQUENCE [LARGE SCALE GENOMIC DNA]</scope>
</reference>
<feature type="coiled-coil region" evidence="11">
    <location>
        <begin position="613"/>
        <end position="640"/>
    </location>
</feature>
<feature type="region of interest" description="Disordered" evidence="12">
    <location>
        <begin position="1386"/>
        <end position="1406"/>
    </location>
</feature>
<dbReference type="InterPro" id="IPR032405">
    <property type="entry name" value="Kinesin_assoc"/>
</dbReference>
<feature type="domain" description="Kinesin motor" evidence="13">
    <location>
        <begin position="1"/>
        <end position="358"/>
    </location>
</feature>
<dbReference type="FunCoup" id="L8YAI4">
    <property type="interactions" value="392"/>
</dbReference>
<protein>
    <submittedName>
        <fullName evidence="14">Kinesin-like protein KIF13A</fullName>
    </submittedName>
</protein>
<dbReference type="EMBL" id="KB364734">
    <property type="protein sequence ID" value="ELV12074.1"/>
    <property type="molecule type" value="Genomic_DNA"/>
</dbReference>
<gene>
    <name evidence="14" type="ORF">TREES_T100012594</name>
</gene>
<evidence type="ECO:0000259" key="13">
    <source>
        <dbReference type="PROSITE" id="PS50067"/>
    </source>
</evidence>
<keyword evidence="7 11" id="KW-0175">Coiled coil</keyword>
<feature type="binding site" evidence="10">
    <location>
        <begin position="108"/>
        <end position="115"/>
    </location>
    <ligand>
        <name>ATP</name>
        <dbReference type="ChEBI" id="CHEBI:30616"/>
    </ligand>
</feature>
<dbReference type="InterPro" id="IPR036961">
    <property type="entry name" value="Kinesin_motor_dom_sf"/>
</dbReference>
<feature type="region of interest" description="Disordered" evidence="12">
    <location>
        <begin position="641"/>
        <end position="664"/>
    </location>
</feature>
<dbReference type="Gene3D" id="6.10.250.2520">
    <property type="match status" value="1"/>
</dbReference>
<dbReference type="Gene3D" id="3.40.850.10">
    <property type="entry name" value="Kinesin motor domain"/>
    <property type="match status" value="1"/>
</dbReference>
<accession>L8YAI4</accession>
<dbReference type="STRING" id="246437.L8YAI4"/>
<evidence type="ECO:0000256" key="5">
    <source>
        <dbReference type="ARBA" id="ARBA00022741"/>
    </source>
</evidence>
<evidence type="ECO:0000256" key="8">
    <source>
        <dbReference type="ARBA" id="ARBA00023175"/>
    </source>
</evidence>
<dbReference type="PROSITE" id="PS00411">
    <property type="entry name" value="KINESIN_MOTOR_1"/>
    <property type="match status" value="1"/>
</dbReference>
<dbReference type="Pfam" id="PF12423">
    <property type="entry name" value="KIF1B"/>
    <property type="match status" value="1"/>
</dbReference>
<dbReference type="Pfam" id="PF00225">
    <property type="entry name" value="Kinesin"/>
    <property type="match status" value="1"/>
</dbReference>
<feature type="region of interest" description="Disordered" evidence="12">
    <location>
        <begin position="1532"/>
        <end position="1557"/>
    </location>
</feature>
<feature type="compositionally biased region" description="Polar residues" evidence="12">
    <location>
        <begin position="1574"/>
        <end position="1583"/>
    </location>
</feature>
<dbReference type="SUPFAM" id="SSF49879">
    <property type="entry name" value="SMAD/FHA domain"/>
    <property type="match status" value="1"/>
</dbReference>
<keyword evidence="6 10" id="KW-0067">ATP-binding</keyword>
<sequence>ELELNTKCVVEMEGNQTVLHPPPSNSKQGESPSDEDSGCAPPASGSRLLCPALKRARLTQPHAVTGGAPVWVSHSGRAAGQEVVFKCLGEGILEKAFQGYNACIFAYGQTGSGKSFSMMGHAEQLGLIPRLCCALFRRISLEQNESQTFKVEVSYMEIYNEKVRDLLDPKGSRQSLKVREHKVLGPYVDGLSQLAVTSFEDIESLMSEGNKSRTVAATNMNEESSRSHAVFNIIITQTLYDLQSGNSGEKVSKVSLVDLAGSERVSKTGAAGERLKEGSNINKSLTTLGLVISSLADQAAGKGKNKFVPYRDSVLTWLLKDNLGGNSQTSMIATISPAADNYEETLSTLRYADRAKRIVNHAVVNEDPNAKVIRELREEVEKLREQLSRAEAMKAPELKEKLEESEKLIKELTVTWEEKLRKTEEIAQERQRQLESMGISLETSGIKVGEDKCYLVNLNADPALNELLVYYLKDHTRVGADTSQDIQLFGIGIQPEHCEIAIASDGDVTLTPKENARSCVNGAQVCSGTQLWHGDRILWGNNHFFRINLPKRKRRDWLKDLEKETGPPEHDLDAASEASSEPDYNYEFAQMEVIMKTLNSNDPVQNVVQVLEKQYLEEKRSALEEQRLMYERELEQLRQQLSPERQAPAPPPAGPTAARRHSSKDELFRQSLAKLREQLVKANTLVREANFLAEEMRKLTDYQVTLQIPATNLSANRKRGVIVSEPAIQVRRKGKSTQVWTIEKLENKLIDMRDLYQEWKEKVPEAKRLYGKRGDPFYEAQENHNLIGVANVFLECLFCDVKLQYAVPIISQQGEVAGRLHVEVMRVTGAVPERVVEDDSSENSSESGSLEVVDSSGEIAHRVKKLTCRVKIKEATGLPLNLSNFVFCQYTFWDQCESTVAAPVVDPDVPSPQSKDARYSVTFSHCKDYVVNVTEEFLEFISEGALAIEVWGHRCAGNGSSIWEVDSLHAKTRTLHDRWNEVTRRIEMWISILELNELGEYAAVELHQAKDVNTGGIFQLRQGHSRRVQVTVKPVQHSGTLPLMVEAILSVSIGCVTARSTKLQRGLDSYQEEDLNCVRERWSDALIKRREYLDEQIKKVSNKKEKTEDDVEREARLVGQWVGLTEERNAVLVPAPGSGIPGAPADWVPPPGMETHIPVLFLDLNADDLSANEQLVGPHASGVNSILPKEHGSQFFYLPIIKHSDEEVSATASWDSSVHDSVHLNRVTPQNERIYLIVKATVQLSHPAAMELVLRKRIAANIYNKQATEEIEDRETLALLAARSDSEGTCDGETYIEKYTRGVLQLENILSLERLRPGSHPAVTVKEALSAKARHIRRSVSTPNVHNVSSSRGDLSGFDEDDKGWLENQLDVSDYSSSYQDVACYGTLPRDSPRRSKEGSGCAAESPHALTVSPFKAFSPQPPKFFKPLMPVKEEHKKRTALEARPLLSQESVLPPQAPSPGCIVPPGSNGSCMPLEHDSKREKKIDSEEEEGELEALNRTLMSSQPYVPVEFADFSVYNAGLESREWFSKADLSSSRALEKEVSRSPTASSITSGYFSHSASNATLSDVAVPTSDSSDQLAVQTRDADSSEHGGPSLGPEFRPSPHRELTEGERGSGQEKVTAGPQQEDSALPGASLAWQSPPEKSADVPGRTGPRLGLSSRPARELCPREVTVEHTTDVLEDHAFTEFMGVADGKDLDGVRDSAGALLSRRDRPNKAESTRVPDGPQPPGRPCSELENDQVIRVPEAALRFRAVREHV</sequence>
<keyword evidence="5 10" id="KW-0547">Nucleotide-binding</keyword>
<dbReference type="SMART" id="SM00129">
    <property type="entry name" value="KISc"/>
    <property type="match status" value="1"/>
</dbReference>
<keyword evidence="2" id="KW-0963">Cytoplasm</keyword>
<evidence type="ECO:0000256" key="4">
    <source>
        <dbReference type="ARBA" id="ARBA00022701"/>
    </source>
</evidence>
<evidence type="ECO:0000256" key="6">
    <source>
        <dbReference type="ARBA" id="ARBA00022840"/>
    </source>
</evidence>
<evidence type="ECO:0000256" key="12">
    <source>
        <dbReference type="SAM" id="MobiDB-lite"/>
    </source>
</evidence>
<feature type="region of interest" description="Disordered" evidence="12">
    <location>
        <begin position="13"/>
        <end position="42"/>
    </location>
</feature>
<name>L8YAI4_TUPCH</name>
<dbReference type="Proteomes" id="UP000011518">
    <property type="component" value="Unassembled WGS sequence"/>
</dbReference>
<comment type="subcellular location">
    <subcellularLocation>
        <location evidence="1">Cytoplasm</location>
        <location evidence="1">Cytoskeleton</location>
    </subcellularLocation>
</comment>
<dbReference type="InterPro" id="IPR001752">
    <property type="entry name" value="Kinesin_motor_dom"/>
</dbReference>
<dbReference type="InterPro" id="IPR027417">
    <property type="entry name" value="P-loop_NTPase"/>
</dbReference>
<feature type="coiled-coil region" evidence="11">
    <location>
        <begin position="1090"/>
        <end position="1117"/>
    </location>
</feature>
<evidence type="ECO:0000256" key="10">
    <source>
        <dbReference type="PROSITE-ProRule" id="PRU00283"/>
    </source>
</evidence>
<keyword evidence="3" id="KW-0597">Phosphoprotein</keyword>
<dbReference type="InterPro" id="IPR000253">
    <property type="entry name" value="FHA_dom"/>
</dbReference>
<comment type="similarity">
    <text evidence="10">Belongs to the TRAFAC class myosin-kinesin ATPase superfamily. Kinesin family.</text>
</comment>
<feature type="non-terminal residue" evidence="14">
    <location>
        <position position="1"/>
    </location>
</feature>
<dbReference type="PANTHER" id="PTHR47117">
    <property type="entry name" value="STAR-RELATED LIPID TRANSFER PROTEIN 9"/>
    <property type="match status" value="1"/>
</dbReference>
<dbReference type="InterPro" id="IPR022140">
    <property type="entry name" value="Kinesin-like_KIF1-typ"/>
</dbReference>
<dbReference type="GO" id="GO:0045184">
    <property type="term" value="P:establishment of protein localization"/>
    <property type="evidence" value="ECO:0007669"/>
    <property type="project" value="UniProtKB-ARBA"/>
</dbReference>
<proteinExistence type="inferred from homology"/>
<evidence type="ECO:0000313" key="15">
    <source>
        <dbReference type="Proteomes" id="UP000011518"/>
    </source>
</evidence>
<evidence type="ECO:0000256" key="11">
    <source>
        <dbReference type="SAM" id="Coils"/>
    </source>
</evidence>
<dbReference type="InterPro" id="IPR022164">
    <property type="entry name" value="Kinesin-like"/>
</dbReference>
<dbReference type="CDD" id="cd22729">
    <property type="entry name" value="FHA_KIF13A"/>
    <property type="match status" value="1"/>
</dbReference>
<dbReference type="Gene3D" id="2.60.200.20">
    <property type="match status" value="1"/>
</dbReference>
<dbReference type="GO" id="GO:0008017">
    <property type="term" value="F:microtubule binding"/>
    <property type="evidence" value="ECO:0007669"/>
    <property type="project" value="InterPro"/>
</dbReference>
<dbReference type="PRINTS" id="PR00380">
    <property type="entry name" value="KINESINHEAVY"/>
</dbReference>
<feature type="compositionally biased region" description="Basic and acidic residues" evidence="12">
    <location>
        <begin position="1711"/>
        <end position="1723"/>
    </location>
</feature>
<feature type="coiled-coil region" evidence="11">
    <location>
        <begin position="370"/>
        <end position="415"/>
    </location>
</feature>
<dbReference type="GO" id="GO:0007018">
    <property type="term" value="P:microtubule-based movement"/>
    <property type="evidence" value="ECO:0007669"/>
    <property type="project" value="InterPro"/>
</dbReference>
<evidence type="ECO:0000256" key="3">
    <source>
        <dbReference type="ARBA" id="ARBA00022553"/>
    </source>
</evidence>
<feature type="compositionally biased region" description="Basic and acidic residues" evidence="12">
    <location>
        <begin position="1604"/>
        <end position="1618"/>
    </location>
</feature>
<feature type="region of interest" description="Disordered" evidence="12">
    <location>
        <begin position="1696"/>
        <end position="1741"/>
    </location>
</feature>
<dbReference type="InterPro" id="IPR019821">
    <property type="entry name" value="Kinesin_motor_CS"/>
</dbReference>
<dbReference type="FunFam" id="2.60.200.20:FF:000002">
    <property type="entry name" value="Kinesin family member 13A"/>
    <property type="match status" value="1"/>
</dbReference>
<organism evidence="14 15">
    <name type="scientific">Tupaia chinensis</name>
    <name type="common">Chinese tree shrew</name>
    <name type="synonym">Tupaia belangeri chinensis</name>
    <dbReference type="NCBI Taxonomy" id="246437"/>
    <lineage>
        <taxon>Eukaryota</taxon>
        <taxon>Metazoa</taxon>
        <taxon>Chordata</taxon>
        <taxon>Craniata</taxon>
        <taxon>Vertebrata</taxon>
        <taxon>Euteleostomi</taxon>
        <taxon>Mammalia</taxon>
        <taxon>Eutheria</taxon>
        <taxon>Euarchontoglires</taxon>
        <taxon>Scandentia</taxon>
        <taxon>Tupaiidae</taxon>
        <taxon>Tupaia</taxon>
    </lineage>
</organism>
<dbReference type="GO" id="GO:0005737">
    <property type="term" value="C:cytoplasm"/>
    <property type="evidence" value="ECO:0007669"/>
    <property type="project" value="UniProtKB-ARBA"/>
</dbReference>
<feature type="region of interest" description="Disordered" evidence="12">
    <location>
        <begin position="1570"/>
        <end position="1669"/>
    </location>
</feature>
<feature type="compositionally biased region" description="Polar residues" evidence="12">
    <location>
        <begin position="1546"/>
        <end position="1557"/>
    </location>
</feature>
<reference evidence="15" key="2">
    <citation type="journal article" date="2013" name="Nat. Commun.">
        <title>Genome of the Chinese tree shrew.</title>
        <authorList>
            <person name="Fan Y."/>
            <person name="Huang Z.Y."/>
            <person name="Cao C.C."/>
            <person name="Chen C.S."/>
            <person name="Chen Y.X."/>
            <person name="Fan D.D."/>
            <person name="He J."/>
            <person name="Hou H.L."/>
            <person name="Hu L."/>
            <person name="Hu X.T."/>
            <person name="Jiang X.T."/>
            <person name="Lai R."/>
            <person name="Lang Y.S."/>
            <person name="Liang B."/>
            <person name="Liao S.G."/>
            <person name="Mu D."/>
            <person name="Ma Y.Y."/>
            <person name="Niu Y.Y."/>
            <person name="Sun X.Q."/>
            <person name="Xia J.Q."/>
            <person name="Xiao J."/>
            <person name="Xiong Z.Q."/>
            <person name="Xu L."/>
            <person name="Yang L."/>
            <person name="Zhang Y."/>
            <person name="Zhao W."/>
            <person name="Zhao X.D."/>
            <person name="Zheng Y.T."/>
            <person name="Zhou J.M."/>
            <person name="Zhu Y.B."/>
            <person name="Zhang G.J."/>
            <person name="Wang J."/>
            <person name="Yao Y.G."/>
        </authorList>
    </citation>
    <scope>NUCLEOTIDE SEQUENCE [LARGE SCALE GENOMIC DNA]</scope>
</reference>
<evidence type="ECO:0000256" key="9">
    <source>
        <dbReference type="ARBA" id="ARBA00023212"/>
    </source>
</evidence>
<evidence type="ECO:0000256" key="1">
    <source>
        <dbReference type="ARBA" id="ARBA00004245"/>
    </source>
</evidence>
<keyword evidence="15" id="KW-1185">Reference proteome</keyword>
<dbReference type="Pfam" id="PF00498">
    <property type="entry name" value="FHA"/>
    <property type="match status" value="1"/>
</dbReference>
<evidence type="ECO:0000256" key="7">
    <source>
        <dbReference type="ARBA" id="ARBA00023054"/>
    </source>
</evidence>
<dbReference type="Pfam" id="PF12473">
    <property type="entry name" value="DUF3694"/>
    <property type="match status" value="2"/>
</dbReference>
<dbReference type="GO" id="GO:0003777">
    <property type="term" value="F:microtubule motor activity"/>
    <property type="evidence" value="ECO:0007669"/>
    <property type="project" value="InterPro"/>
</dbReference>
<dbReference type="InterPro" id="IPR008984">
    <property type="entry name" value="SMAD_FHA_dom_sf"/>
</dbReference>
<keyword evidence="9" id="KW-0206">Cytoskeleton</keyword>